<dbReference type="Pfam" id="PF14779">
    <property type="entry name" value="BBS1"/>
    <property type="match status" value="1"/>
</dbReference>
<proteinExistence type="predicted"/>
<dbReference type="InterPro" id="IPR056419">
    <property type="entry name" value="GAE_BBS1"/>
</dbReference>
<dbReference type="PANTHER" id="PTHR20870:SF0">
    <property type="entry name" value="BARDET-BIEDL SYNDROME 1 PROTEIN"/>
    <property type="match status" value="1"/>
</dbReference>
<evidence type="ECO:0000259" key="1">
    <source>
        <dbReference type="Pfam" id="PF14779"/>
    </source>
</evidence>
<evidence type="ECO:0000313" key="4">
    <source>
        <dbReference type="Proteomes" id="UP001057375"/>
    </source>
</evidence>
<dbReference type="SUPFAM" id="SSF50978">
    <property type="entry name" value="WD40 repeat-like"/>
    <property type="match status" value="1"/>
</dbReference>
<gene>
    <name evidence="3" type="ORF">ADUPG1_008525</name>
</gene>
<dbReference type="InterPro" id="IPR032728">
    <property type="entry name" value="BBS1_N"/>
</dbReference>
<evidence type="ECO:0000313" key="3">
    <source>
        <dbReference type="EMBL" id="GKT35349.1"/>
    </source>
</evidence>
<organism evidence="3 4">
    <name type="scientific">Aduncisulcus paluster</name>
    <dbReference type="NCBI Taxonomy" id="2918883"/>
    <lineage>
        <taxon>Eukaryota</taxon>
        <taxon>Metamonada</taxon>
        <taxon>Carpediemonas-like organisms</taxon>
        <taxon>Aduncisulcus</taxon>
    </lineage>
</organism>
<dbReference type="EMBL" id="BQXS01010970">
    <property type="protein sequence ID" value="GKT35349.1"/>
    <property type="molecule type" value="Genomic_DNA"/>
</dbReference>
<dbReference type="InterPro" id="IPR036322">
    <property type="entry name" value="WD40_repeat_dom_sf"/>
</dbReference>
<protein>
    <submittedName>
        <fullName evidence="3">Bardet-Biedl syndrome 1 protein like protein</fullName>
    </submittedName>
</protein>
<name>A0ABQ5KV76_9EUKA</name>
<evidence type="ECO:0000259" key="2">
    <source>
        <dbReference type="Pfam" id="PF23304"/>
    </source>
</evidence>
<keyword evidence="4" id="KW-1185">Reference proteome</keyword>
<dbReference type="Proteomes" id="UP001057375">
    <property type="component" value="Unassembled WGS sequence"/>
</dbReference>
<dbReference type="PANTHER" id="PTHR20870">
    <property type="entry name" value="BARDET-BIEDL SYNDROME 1 PROTEIN"/>
    <property type="match status" value="1"/>
</dbReference>
<sequence length="672" mass="73551">MNPVLTRIWDPIIAEEYAGVGAPFSCLDSGDIAEGKSGLVFAEQAKVLRIKIEKEWQEYPLMDFPSSCIICNIVLEKVPKIYIAVSIAETIYFYAFIDSIRPVGTRFTVPIDDVDEREKELWEKIRDGKIEEEDMVLSLKNLQKNESVSLSPRSNWLLSLRHGPKTVINEDSPIRSRSDLITLSKDSPLAPRSPIVCLGKLPHTREGVEVAHRTLTNIIICTENGGVFLLDTKGKKTVGRWKLPSTPLSIQVEGSYVGTYRIFILTRDGDVYNIKDNKLSKNIISFEKPAVSFVRIKRSVYFATISREVVQVTVKGHLKSRVKLESDILCMCVINDVRTTFSGVCVGCADGKVLIYNDGNEVSHLTLPHPVVTVKVAPYGGAKVCLICITSIGGLYVYELSQPQSLRAQPRRGPPLELDIPISIPAPPLSEGPQTHVPYTAARSDLRLSITQQYRDLVVERRGGGVGSKVSKKLRVKPARLRASAKIEGIGPLFKVIVSVSSADGGKGVNVPICVFCHDPNTIFTVKNPVRTLPVVLSEAACEESFDVRGKEKVSEGETILVHVGVCEGIGPLFKVIVSVSSADGGKGVNVPICVFCHDPNTIFTVKNPVRTLPVVLSEAACEESFDVRGKEKVSEGETILVHVGVCEGIGETDGSPQVILEVNLPAYEVME</sequence>
<dbReference type="InterPro" id="IPR028784">
    <property type="entry name" value="BBS1"/>
</dbReference>
<accession>A0ABQ5KV76</accession>
<reference evidence="3" key="1">
    <citation type="submission" date="2022-03" db="EMBL/GenBank/DDBJ databases">
        <title>Draft genome sequence of Aduncisulcus paluster, a free-living microaerophilic Fornicata.</title>
        <authorList>
            <person name="Yuyama I."/>
            <person name="Kume K."/>
            <person name="Tamura T."/>
            <person name="Inagaki Y."/>
            <person name="Hashimoto T."/>
        </authorList>
    </citation>
    <scope>NUCLEOTIDE SEQUENCE</scope>
    <source>
        <strain evidence="3">NY0171</strain>
    </source>
</reference>
<feature type="domain" description="Bardet-Biedl syndrome 1 N-terminal" evidence="1">
    <location>
        <begin position="14"/>
        <end position="275"/>
    </location>
</feature>
<dbReference type="Pfam" id="PF23304">
    <property type="entry name" value="GAE_BBS1"/>
    <property type="match status" value="1"/>
</dbReference>
<comment type="caution">
    <text evidence="3">The sequence shown here is derived from an EMBL/GenBank/DDBJ whole genome shotgun (WGS) entry which is preliminary data.</text>
</comment>
<feature type="domain" description="Bardet-Biedl syndrome 1 protein GAE" evidence="2">
    <location>
        <begin position="481"/>
        <end position="564"/>
    </location>
</feature>